<dbReference type="PANTHER" id="PTHR11124">
    <property type="entry name" value="VACUOLAR SORTING PROTEIN VPS29"/>
    <property type="match status" value="1"/>
</dbReference>
<dbReference type="Gene3D" id="3.60.21.10">
    <property type="match status" value="1"/>
</dbReference>
<dbReference type="Pfam" id="PF12850">
    <property type="entry name" value="Metallophos_2"/>
    <property type="match status" value="1"/>
</dbReference>
<protein>
    <recommendedName>
        <fullName evidence="1">Phosphoesterase</fullName>
        <ecNumber evidence="1">3.1.4.-</ecNumber>
    </recommendedName>
</protein>
<dbReference type="HOGENOM" id="CLU_063749_3_2_2"/>
<keyword evidence="1" id="KW-0479">Metal-binding</keyword>
<dbReference type="CDD" id="cd00841">
    <property type="entry name" value="MPP_YfcE"/>
    <property type="match status" value="1"/>
</dbReference>
<dbReference type="GO" id="GO:0046872">
    <property type="term" value="F:metal ion binding"/>
    <property type="evidence" value="ECO:0007669"/>
    <property type="project" value="UniProtKB-KW"/>
</dbReference>
<dbReference type="KEGG" id="mvn:Mevan_0810"/>
<reference evidence="3" key="1">
    <citation type="submission" date="2007-06" db="EMBL/GenBank/DDBJ databases">
        <title>Complete sequence of Methanococcus vannielii SB.</title>
        <authorList>
            <consortium name="US DOE Joint Genome Institute"/>
            <person name="Copeland A."/>
            <person name="Lucas S."/>
            <person name="Lapidus A."/>
            <person name="Barry K."/>
            <person name="Glavina del Rio T."/>
            <person name="Dalin E."/>
            <person name="Tice H."/>
            <person name="Pitluck S."/>
            <person name="Chain P."/>
            <person name="Malfatti S."/>
            <person name="Shin M."/>
            <person name="Vergez L."/>
            <person name="Schmutz J."/>
            <person name="Larimer F."/>
            <person name="Land M."/>
            <person name="Hauser L."/>
            <person name="Kyrpides N."/>
            <person name="Anderson I."/>
            <person name="Sieprawska-Lupa M."/>
            <person name="Whitman W.B."/>
            <person name="Richardson P."/>
        </authorList>
    </citation>
    <scope>NUCLEOTIDE SEQUENCE [LARGE SCALE GENOMIC DNA]</scope>
    <source>
        <strain evidence="3">SB</strain>
    </source>
</reference>
<comment type="cofactor">
    <cofactor evidence="1">
        <name>a divalent metal cation</name>
        <dbReference type="ChEBI" id="CHEBI:60240"/>
    </cofactor>
</comment>
<dbReference type="InterPro" id="IPR024654">
    <property type="entry name" value="Calcineurin-like_PHP_lpxH"/>
</dbReference>
<dbReference type="GeneID" id="5324532"/>
<evidence type="ECO:0000259" key="2">
    <source>
        <dbReference type="Pfam" id="PF12850"/>
    </source>
</evidence>
<dbReference type="RefSeq" id="WP_011972618.1">
    <property type="nucleotide sequence ID" value="NC_009634.1"/>
</dbReference>
<dbReference type="GO" id="GO:0016787">
    <property type="term" value="F:hydrolase activity"/>
    <property type="evidence" value="ECO:0007669"/>
    <property type="project" value="UniProtKB-UniRule"/>
</dbReference>
<evidence type="ECO:0000256" key="1">
    <source>
        <dbReference type="RuleBase" id="RU362039"/>
    </source>
</evidence>
<evidence type="ECO:0000313" key="4">
    <source>
        <dbReference type="Proteomes" id="UP000001107"/>
    </source>
</evidence>
<proteinExistence type="inferred from homology"/>
<dbReference type="OrthoDB" id="19174at2157"/>
<evidence type="ECO:0000313" key="3">
    <source>
        <dbReference type="EMBL" id="ABR54716.1"/>
    </source>
</evidence>
<feature type="domain" description="Calcineurin-like phosphoesterase" evidence="2">
    <location>
        <begin position="1"/>
        <end position="153"/>
    </location>
</feature>
<dbReference type="SUPFAM" id="SSF56300">
    <property type="entry name" value="Metallo-dependent phosphatases"/>
    <property type="match status" value="1"/>
</dbReference>
<dbReference type="EC" id="3.1.4.-" evidence="1"/>
<dbReference type="STRING" id="406327.Mevan_0810"/>
<dbReference type="InterPro" id="IPR041802">
    <property type="entry name" value="MPP_YfcE"/>
</dbReference>
<dbReference type="AlphaFoldDB" id="A6UQE4"/>
<dbReference type="Proteomes" id="UP000001107">
    <property type="component" value="Chromosome"/>
</dbReference>
<comment type="similarity">
    <text evidence="1">Belongs to the metallophosphoesterase superfamily. YfcE family.</text>
</comment>
<dbReference type="eggNOG" id="arCOG01141">
    <property type="taxonomic scope" value="Archaea"/>
</dbReference>
<dbReference type="EMBL" id="CP000742">
    <property type="protein sequence ID" value="ABR54716.1"/>
    <property type="molecule type" value="Genomic_DNA"/>
</dbReference>
<sequence length="164" mass="18746">MIIGILSDTHIPKRADSLPKEIFEYFFDVDLIIHCGDLTSKKVLEDLKKISKIIAVSGNMDNTDFPTEYELLIDNFRIGIIHGNQIHPRGDSLKMKYLCLENNWDILISGHTHIPMIEEIDISENKKILLLNPGSPTVPRYPLKTVMKLKIENKKVDVTLIPIK</sequence>
<name>A6UQE4_METVS</name>
<keyword evidence="4" id="KW-1185">Reference proteome</keyword>
<organism evidence="3 4">
    <name type="scientific">Methanococcus vannielii (strain ATCC 35089 / DSM 1224 / JCM 13029 / OCM 148 / SB)</name>
    <dbReference type="NCBI Taxonomy" id="406327"/>
    <lineage>
        <taxon>Archaea</taxon>
        <taxon>Methanobacteriati</taxon>
        <taxon>Methanobacteriota</taxon>
        <taxon>Methanomada group</taxon>
        <taxon>Methanococci</taxon>
        <taxon>Methanococcales</taxon>
        <taxon>Methanococcaceae</taxon>
        <taxon>Methanococcus</taxon>
    </lineage>
</organism>
<dbReference type="InterPro" id="IPR000979">
    <property type="entry name" value="Phosphodiesterase_MJ0936/Vps29"/>
</dbReference>
<gene>
    <name evidence="3" type="ordered locus">Mevan_0810</name>
</gene>
<accession>A6UQE4</accession>
<dbReference type="InterPro" id="IPR029052">
    <property type="entry name" value="Metallo-depent_PP-like"/>
</dbReference>
<dbReference type="NCBIfam" id="TIGR00040">
    <property type="entry name" value="yfcE"/>
    <property type="match status" value="1"/>
</dbReference>